<dbReference type="Proteomes" id="UP001145742">
    <property type="component" value="Unassembled WGS sequence"/>
</dbReference>
<gene>
    <name evidence="1" type="ORF">WISP_144252</name>
</gene>
<protein>
    <submittedName>
        <fullName evidence="1">Uncharacterized protein</fullName>
    </submittedName>
</protein>
<dbReference type="EMBL" id="WHWB01034760">
    <property type="protein sequence ID" value="KAJ7404616.1"/>
    <property type="molecule type" value="Genomic_DNA"/>
</dbReference>
<comment type="caution">
    <text evidence="1">The sequence shown here is derived from an EMBL/GenBank/DDBJ whole genome shotgun (WGS) entry which is preliminary data.</text>
</comment>
<proteinExistence type="predicted"/>
<keyword evidence="2" id="KW-1185">Reference proteome</keyword>
<accession>A0ABQ9CNT2</accession>
<name>A0ABQ9CNT2_9PASS</name>
<evidence type="ECO:0000313" key="1">
    <source>
        <dbReference type="EMBL" id="KAJ7404616.1"/>
    </source>
</evidence>
<organism evidence="1 2">
    <name type="scientific">Willisornis vidua</name>
    <name type="common">Xingu scale-backed antbird</name>
    <dbReference type="NCBI Taxonomy" id="1566151"/>
    <lineage>
        <taxon>Eukaryota</taxon>
        <taxon>Metazoa</taxon>
        <taxon>Chordata</taxon>
        <taxon>Craniata</taxon>
        <taxon>Vertebrata</taxon>
        <taxon>Euteleostomi</taxon>
        <taxon>Archelosauria</taxon>
        <taxon>Archosauria</taxon>
        <taxon>Dinosauria</taxon>
        <taxon>Saurischia</taxon>
        <taxon>Theropoda</taxon>
        <taxon>Coelurosauria</taxon>
        <taxon>Aves</taxon>
        <taxon>Neognathae</taxon>
        <taxon>Neoaves</taxon>
        <taxon>Telluraves</taxon>
        <taxon>Australaves</taxon>
        <taxon>Passeriformes</taxon>
        <taxon>Thamnophilidae</taxon>
        <taxon>Willisornis</taxon>
    </lineage>
</organism>
<sequence>MFMSIDDSKGSRASLHEVKADLILNASSDNQLGQQTSCEHSNGSKYLENYNLQENVALAMTVPKGIV</sequence>
<reference evidence="1" key="1">
    <citation type="submission" date="2019-10" db="EMBL/GenBank/DDBJ databases">
        <authorList>
            <person name="Soares A.E.R."/>
            <person name="Aleixo A."/>
            <person name="Schneider P."/>
            <person name="Miyaki C.Y."/>
            <person name="Schneider M.P."/>
            <person name="Mello C."/>
            <person name="Vasconcelos A.T.R."/>
        </authorList>
    </citation>
    <scope>NUCLEOTIDE SEQUENCE</scope>
    <source>
        <tissue evidence="1">Muscle</tissue>
    </source>
</reference>
<evidence type="ECO:0000313" key="2">
    <source>
        <dbReference type="Proteomes" id="UP001145742"/>
    </source>
</evidence>